<gene>
    <name evidence="4" type="ORF">CW311_10890</name>
</gene>
<reference evidence="4 5" key="1">
    <citation type="submission" date="2017-12" db="EMBL/GenBank/DDBJ databases">
        <title>Draft Genome sequences of multiple microbial strains isolated from spacecraft associated surfaces.</title>
        <authorList>
            <person name="Seuylemezian A."/>
            <person name="Vaishampayan P."/>
            <person name="Venkateswaran K."/>
        </authorList>
    </citation>
    <scope>NUCLEOTIDE SEQUENCE [LARGE SCALE GENOMIC DNA]</scope>
    <source>
        <strain evidence="4 5">2P01AA</strain>
    </source>
</reference>
<comment type="caution">
    <text evidence="4">The sequence shown here is derived from an EMBL/GenBank/DDBJ whole genome shotgun (WGS) entry which is preliminary data.</text>
</comment>
<keyword evidence="2" id="KW-0012">Acyltransferase</keyword>
<dbReference type="SUPFAM" id="SSF55729">
    <property type="entry name" value="Acyl-CoA N-acyltransferases (Nat)"/>
    <property type="match status" value="1"/>
</dbReference>
<evidence type="ECO:0000313" key="5">
    <source>
        <dbReference type="Proteomes" id="UP000233553"/>
    </source>
</evidence>
<dbReference type="AlphaFoldDB" id="A0A2N0WEM4"/>
<dbReference type="RefSeq" id="WP_101236511.1">
    <property type="nucleotide sequence ID" value="NZ_PISJ01000013.1"/>
</dbReference>
<dbReference type="PANTHER" id="PTHR43800:SF1">
    <property type="entry name" value="PEPTIDYL-LYSINE N-ACETYLTRANSFERASE YJAB"/>
    <property type="match status" value="1"/>
</dbReference>
<dbReference type="GO" id="GO:0016747">
    <property type="term" value="F:acyltransferase activity, transferring groups other than amino-acyl groups"/>
    <property type="evidence" value="ECO:0007669"/>
    <property type="project" value="InterPro"/>
</dbReference>
<dbReference type="Gene3D" id="3.40.630.30">
    <property type="match status" value="1"/>
</dbReference>
<feature type="domain" description="N-acetyltransferase" evidence="3">
    <location>
        <begin position="3"/>
        <end position="173"/>
    </location>
</feature>
<dbReference type="EMBL" id="PISJ01000013">
    <property type="protein sequence ID" value="PKF33316.1"/>
    <property type="molecule type" value="Genomic_DNA"/>
</dbReference>
<dbReference type="PANTHER" id="PTHR43800">
    <property type="entry name" value="PEPTIDYL-LYSINE N-ACETYLTRANSFERASE YJAB"/>
    <property type="match status" value="1"/>
</dbReference>
<proteinExistence type="predicted"/>
<keyword evidence="1 4" id="KW-0808">Transferase</keyword>
<dbReference type="Pfam" id="PF00583">
    <property type="entry name" value="Acetyltransf_1"/>
    <property type="match status" value="1"/>
</dbReference>
<protein>
    <submittedName>
        <fullName evidence="4">GNAT family N-acetyltransferase</fullName>
    </submittedName>
</protein>
<organism evidence="4 5">
    <name type="scientific">Acinetobacter proteolyticus</name>
    <dbReference type="NCBI Taxonomy" id="1776741"/>
    <lineage>
        <taxon>Bacteria</taxon>
        <taxon>Pseudomonadati</taxon>
        <taxon>Pseudomonadota</taxon>
        <taxon>Gammaproteobacteria</taxon>
        <taxon>Moraxellales</taxon>
        <taxon>Moraxellaceae</taxon>
        <taxon>Acinetobacter</taxon>
    </lineage>
</organism>
<sequence>MSLQIRKAKNSDLEQLAKLINIAYREQSERSWTTEKAYVQGDRIGKVQLEQILQQPNFELLVGELGNDEIVACIGLSLNADCIEIGTFAIDPSIQNQGYGRELLNYAELYIAQNYPKIRDLVMHVLDVRTELLAYYQRRGYQITGRKSEYPIEAEVGQPLIPIQLIEMKKILSV</sequence>
<dbReference type="CDD" id="cd04301">
    <property type="entry name" value="NAT_SF"/>
    <property type="match status" value="1"/>
</dbReference>
<dbReference type="PROSITE" id="PS51186">
    <property type="entry name" value="GNAT"/>
    <property type="match status" value="1"/>
</dbReference>
<name>A0A2N0WEM4_9GAMM</name>
<evidence type="ECO:0000259" key="3">
    <source>
        <dbReference type="PROSITE" id="PS51186"/>
    </source>
</evidence>
<dbReference type="InterPro" id="IPR000182">
    <property type="entry name" value="GNAT_dom"/>
</dbReference>
<evidence type="ECO:0000256" key="1">
    <source>
        <dbReference type="ARBA" id="ARBA00022679"/>
    </source>
</evidence>
<dbReference type="Proteomes" id="UP000233553">
    <property type="component" value="Unassembled WGS sequence"/>
</dbReference>
<evidence type="ECO:0000256" key="2">
    <source>
        <dbReference type="ARBA" id="ARBA00023315"/>
    </source>
</evidence>
<evidence type="ECO:0000313" key="4">
    <source>
        <dbReference type="EMBL" id="PKF33316.1"/>
    </source>
</evidence>
<dbReference type="InterPro" id="IPR016181">
    <property type="entry name" value="Acyl_CoA_acyltransferase"/>
</dbReference>
<accession>A0A2N0WEM4</accession>